<dbReference type="AlphaFoldDB" id="A0A2I2FVG5"/>
<gene>
    <name evidence="1" type="ORF">P170DRAFT_430475</name>
</gene>
<keyword evidence="2" id="KW-1185">Reference proteome</keyword>
<proteinExistence type="predicted"/>
<dbReference type="VEuPathDB" id="FungiDB:P170DRAFT_430475"/>
<organism evidence="1 2">
    <name type="scientific">Aspergillus steynii IBT 23096</name>
    <dbReference type="NCBI Taxonomy" id="1392250"/>
    <lineage>
        <taxon>Eukaryota</taxon>
        <taxon>Fungi</taxon>
        <taxon>Dikarya</taxon>
        <taxon>Ascomycota</taxon>
        <taxon>Pezizomycotina</taxon>
        <taxon>Eurotiomycetes</taxon>
        <taxon>Eurotiomycetidae</taxon>
        <taxon>Eurotiales</taxon>
        <taxon>Aspergillaceae</taxon>
        <taxon>Aspergillus</taxon>
        <taxon>Aspergillus subgen. Circumdati</taxon>
    </lineage>
</organism>
<protein>
    <submittedName>
        <fullName evidence="1">Uncharacterized protein</fullName>
    </submittedName>
</protein>
<reference evidence="1 2" key="1">
    <citation type="submission" date="2016-12" db="EMBL/GenBank/DDBJ databases">
        <title>The genomes of Aspergillus section Nigri reveals drivers in fungal speciation.</title>
        <authorList>
            <consortium name="DOE Joint Genome Institute"/>
            <person name="Vesth T.C."/>
            <person name="Nybo J."/>
            <person name="Theobald S."/>
            <person name="Brandl J."/>
            <person name="Frisvad J.C."/>
            <person name="Nielsen K.F."/>
            <person name="Lyhne E.K."/>
            <person name="Kogle M.E."/>
            <person name="Kuo A."/>
            <person name="Riley R."/>
            <person name="Clum A."/>
            <person name="Nolan M."/>
            <person name="Lipzen A."/>
            <person name="Salamov A."/>
            <person name="Henrissat B."/>
            <person name="Wiebenga A."/>
            <person name="De Vries R.P."/>
            <person name="Grigoriev I.V."/>
            <person name="Mortensen U.H."/>
            <person name="Andersen M.R."/>
            <person name="Baker S.E."/>
        </authorList>
    </citation>
    <scope>NUCLEOTIDE SEQUENCE [LARGE SCALE GENOMIC DNA]</scope>
    <source>
        <strain evidence="1 2">IBT 23096</strain>
    </source>
</reference>
<dbReference type="RefSeq" id="XP_024699903.1">
    <property type="nucleotide sequence ID" value="XM_024847959.1"/>
</dbReference>
<comment type="caution">
    <text evidence="1">The sequence shown here is derived from an EMBL/GenBank/DDBJ whole genome shotgun (WGS) entry which is preliminary data.</text>
</comment>
<dbReference type="EMBL" id="MSFO01000009">
    <property type="protein sequence ID" value="PLB44601.1"/>
    <property type="molecule type" value="Genomic_DNA"/>
</dbReference>
<accession>A0A2I2FVG5</accession>
<dbReference type="Proteomes" id="UP000234275">
    <property type="component" value="Unassembled WGS sequence"/>
</dbReference>
<name>A0A2I2FVG5_9EURO</name>
<dbReference type="GeneID" id="36555658"/>
<evidence type="ECO:0000313" key="2">
    <source>
        <dbReference type="Proteomes" id="UP000234275"/>
    </source>
</evidence>
<evidence type="ECO:0000313" key="1">
    <source>
        <dbReference type="EMBL" id="PLB44601.1"/>
    </source>
</evidence>
<sequence>MYETWFCVWPVQGSVGPLDMHRYTGELDISCPVRSNNFYRTAYRVCSWNGTPRPDQTWIRPSVSSLVYGVFNPQIAWSIIQSPRQWKKDPNCGKSLRVCPLKVDNRNPIMFRERQVMENGTSPPPVQEKRVVLCIYSVRSARPGHPDMRPPVNPSDAVERAKPRIQTLLVDHAGTPYMDLRRLHQIAYCGWAEGRG</sequence>